<evidence type="ECO:0000256" key="1">
    <source>
        <dbReference type="ARBA" id="ARBA00004141"/>
    </source>
</evidence>
<organism evidence="7 8">
    <name type="scientific">Helicobacter cholecystus</name>
    <dbReference type="NCBI Taxonomy" id="45498"/>
    <lineage>
        <taxon>Bacteria</taxon>
        <taxon>Pseudomonadati</taxon>
        <taxon>Campylobacterota</taxon>
        <taxon>Epsilonproteobacteria</taxon>
        <taxon>Campylobacterales</taxon>
        <taxon>Helicobacteraceae</taxon>
        <taxon>Helicobacter</taxon>
    </lineage>
</organism>
<comment type="caution">
    <text evidence="7">The sequence shown here is derived from an EMBL/GenBank/DDBJ whole genome shotgun (WGS) entry which is preliminary data.</text>
</comment>
<name>A0A3D8IXK5_9HELI</name>
<sequence length="307" mass="33881">MKNQDSLGILSMLLACLFFSLMNALIKILSQDISIMQSMFFRSLLMSGFILLLFLITPLKRSNSQGGYLPLLIRTCFGGVSMLLTFYNIATIPLGIASTFAQTTPLYAVFLAYFFLKETLSPLVFIATALGFVGILLISSPSSHIPFVNIIVGILSGLGAAIALVSVRECKKYFEERVIILAFGIVATLLSLGCLMIGEFYPIEIFVWRSIEGDLWWVILIMGICGTLGQYFMTKAFILAPAGIISPIDYTKIIFSLIFGIYLGDQLPNLTSLMGMMFVIVSGVMIALPIFIKDYKRNANSRTSKNQ</sequence>
<dbReference type="Gene3D" id="1.10.3730.20">
    <property type="match status" value="1"/>
</dbReference>
<evidence type="ECO:0000259" key="6">
    <source>
        <dbReference type="Pfam" id="PF00892"/>
    </source>
</evidence>
<keyword evidence="3 5" id="KW-1133">Transmembrane helix</keyword>
<feature type="domain" description="EamA" evidence="6">
    <location>
        <begin position="7"/>
        <end position="139"/>
    </location>
</feature>
<feature type="transmembrane region" description="Helical" evidence="5">
    <location>
        <begin position="123"/>
        <end position="141"/>
    </location>
</feature>
<feature type="transmembrane region" description="Helical" evidence="5">
    <location>
        <begin position="270"/>
        <end position="292"/>
    </location>
</feature>
<evidence type="ECO:0000256" key="5">
    <source>
        <dbReference type="SAM" id="Phobius"/>
    </source>
</evidence>
<comment type="subcellular location">
    <subcellularLocation>
        <location evidence="1">Membrane</location>
        <topology evidence="1">Multi-pass membrane protein</topology>
    </subcellularLocation>
</comment>
<dbReference type="OrthoDB" id="5338756at2"/>
<feature type="transmembrane region" description="Helical" evidence="5">
    <location>
        <begin position="244"/>
        <end position="264"/>
    </location>
</feature>
<accession>A0A3D8IXK5</accession>
<feature type="transmembrane region" description="Helical" evidence="5">
    <location>
        <begin position="215"/>
        <end position="232"/>
    </location>
</feature>
<dbReference type="AlphaFoldDB" id="A0A3D8IXK5"/>
<evidence type="ECO:0000256" key="2">
    <source>
        <dbReference type="ARBA" id="ARBA00022692"/>
    </source>
</evidence>
<dbReference type="Proteomes" id="UP000257067">
    <property type="component" value="Unassembled WGS sequence"/>
</dbReference>
<feature type="transmembrane region" description="Helical" evidence="5">
    <location>
        <begin position="179"/>
        <end position="203"/>
    </location>
</feature>
<feature type="transmembrane region" description="Helical" evidence="5">
    <location>
        <begin position="71"/>
        <end position="90"/>
    </location>
</feature>
<feature type="transmembrane region" description="Helical" evidence="5">
    <location>
        <begin position="40"/>
        <end position="59"/>
    </location>
</feature>
<dbReference type="Pfam" id="PF00892">
    <property type="entry name" value="EamA"/>
    <property type="match status" value="2"/>
</dbReference>
<dbReference type="GO" id="GO:0016020">
    <property type="term" value="C:membrane"/>
    <property type="evidence" value="ECO:0007669"/>
    <property type="project" value="UniProtKB-SubCell"/>
</dbReference>
<dbReference type="PANTHER" id="PTHR22911:SF6">
    <property type="entry name" value="SOLUTE CARRIER FAMILY 35 MEMBER G1"/>
    <property type="match status" value="1"/>
</dbReference>
<gene>
    <name evidence="7" type="ORF">CQA62_00875</name>
</gene>
<evidence type="ECO:0000256" key="3">
    <source>
        <dbReference type="ARBA" id="ARBA00022989"/>
    </source>
</evidence>
<reference evidence="7 8" key="1">
    <citation type="submission" date="2018-04" db="EMBL/GenBank/DDBJ databases">
        <title>Novel Campyloabacter and Helicobacter Species and Strains.</title>
        <authorList>
            <person name="Mannion A.J."/>
            <person name="Shen Z."/>
            <person name="Fox J.G."/>
        </authorList>
    </citation>
    <scope>NUCLEOTIDE SEQUENCE [LARGE SCALE GENOMIC DNA]</scope>
    <source>
        <strain evidence="7 8">ATCC 700242</strain>
    </source>
</reference>
<dbReference type="EMBL" id="NXLU01000001">
    <property type="protein sequence ID" value="RDU69997.1"/>
    <property type="molecule type" value="Genomic_DNA"/>
</dbReference>
<proteinExistence type="predicted"/>
<dbReference type="PROSITE" id="PS51257">
    <property type="entry name" value="PROKAR_LIPOPROTEIN"/>
    <property type="match status" value="1"/>
</dbReference>
<keyword evidence="4 5" id="KW-0472">Membrane</keyword>
<evidence type="ECO:0000313" key="8">
    <source>
        <dbReference type="Proteomes" id="UP000257067"/>
    </source>
</evidence>
<dbReference type="PANTHER" id="PTHR22911">
    <property type="entry name" value="ACYL-MALONYL CONDENSING ENZYME-RELATED"/>
    <property type="match status" value="1"/>
</dbReference>
<feature type="domain" description="EamA" evidence="6">
    <location>
        <begin position="151"/>
        <end position="286"/>
    </location>
</feature>
<protein>
    <submittedName>
        <fullName evidence="7">EamA/RhaT family transporter</fullName>
    </submittedName>
</protein>
<keyword evidence="2 5" id="KW-0812">Transmembrane</keyword>
<keyword evidence="8" id="KW-1185">Reference proteome</keyword>
<dbReference type="SUPFAM" id="SSF103481">
    <property type="entry name" value="Multidrug resistance efflux transporter EmrE"/>
    <property type="match status" value="2"/>
</dbReference>
<dbReference type="InterPro" id="IPR000620">
    <property type="entry name" value="EamA_dom"/>
</dbReference>
<feature type="transmembrane region" description="Helical" evidence="5">
    <location>
        <begin position="147"/>
        <end position="167"/>
    </location>
</feature>
<dbReference type="InterPro" id="IPR037185">
    <property type="entry name" value="EmrE-like"/>
</dbReference>
<evidence type="ECO:0000313" key="7">
    <source>
        <dbReference type="EMBL" id="RDU69997.1"/>
    </source>
</evidence>
<feature type="transmembrane region" description="Helical" evidence="5">
    <location>
        <begin position="96"/>
        <end position="116"/>
    </location>
</feature>
<evidence type="ECO:0000256" key="4">
    <source>
        <dbReference type="ARBA" id="ARBA00023136"/>
    </source>
</evidence>
<dbReference type="RefSeq" id="WP_104723778.1">
    <property type="nucleotide sequence ID" value="NZ_FZNE01000002.1"/>
</dbReference>